<dbReference type="GO" id="GO:0006281">
    <property type="term" value="P:DNA repair"/>
    <property type="evidence" value="ECO:0007669"/>
    <property type="project" value="InterPro"/>
</dbReference>
<feature type="region of interest" description="Disordered" evidence="3">
    <location>
        <begin position="375"/>
        <end position="394"/>
    </location>
</feature>
<dbReference type="EMBL" id="PIPO01000002">
    <property type="protein sequence ID" value="RUO33592.1"/>
    <property type="molecule type" value="Genomic_DNA"/>
</dbReference>
<accession>A0A432WIE6</accession>
<dbReference type="Pfam" id="PF00817">
    <property type="entry name" value="IMS"/>
    <property type="match status" value="1"/>
</dbReference>
<dbReference type="PANTHER" id="PTHR35369:SF2">
    <property type="entry name" value="BLR3025 PROTEIN"/>
    <property type="match status" value="1"/>
</dbReference>
<evidence type="ECO:0000259" key="4">
    <source>
        <dbReference type="Pfam" id="PF00817"/>
    </source>
</evidence>
<dbReference type="Proteomes" id="UP000287823">
    <property type="component" value="Unassembled WGS sequence"/>
</dbReference>
<dbReference type="InterPro" id="IPR043502">
    <property type="entry name" value="DNA/RNA_pol_sf"/>
</dbReference>
<evidence type="ECO:0000313" key="5">
    <source>
        <dbReference type="EMBL" id="RUO33592.1"/>
    </source>
</evidence>
<dbReference type="InterPro" id="IPR001126">
    <property type="entry name" value="UmuC"/>
</dbReference>
<dbReference type="RefSeq" id="WP_126798171.1">
    <property type="nucleotide sequence ID" value="NZ_PIPO01000002.1"/>
</dbReference>
<name>A0A432WIE6_9GAMM</name>
<evidence type="ECO:0000256" key="1">
    <source>
        <dbReference type="ARBA" id="ARBA00010945"/>
    </source>
</evidence>
<dbReference type="PANTHER" id="PTHR35369">
    <property type="entry name" value="BLR3025 PROTEIN-RELATED"/>
    <property type="match status" value="1"/>
</dbReference>
<reference evidence="5 6" key="1">
    <citation type="journal article" date="2011" name="Front. Microbiol.">
        <title>Genomic signatures of strain selection and enhancement in Bacillus atrophaeus var. globigii, a historical biowarfare simulant.</title>
        <authorList>
            <person name="Gibbons H.S."/>
            <person name="Broomall S.M."/>
            <person name="McNew L.A."/>
            <person name="Daligault H."/>
            <person name="Chapman C."/>
            <person name="Bruce D."/>
            <person name="Karavis M."/>
            <person name="Krepps M."/>
            <person name="McGregor P.A."/>
            <person name="Hong C."/>
            <person name="Park K.H."/>
            <person name="Akmal A."/>
            <person name="Feldman A."/>
            <person name="Lin J.S."/>
            <person name="Chang W.E."/>
            <person name="Higgs B.W."/>
            <person name="Demirev P."/>
            <person name="Lindquist J."/>
            <person name="Liem A."/>
            <person name="Fochler E."/>
            <person name="Read T.D."/>
            <person name="Tapia R."/>
            <person name="Johnson S."/>
            <person name="Bishop-Lilly K.A."/>
            <person name="Detter C."/>
            <person name="Han C."/>
            <person name="Sozhamannan S."/>
            <person name="Rosenzweig C.N."/>
            <person name="Skowronski E.W."/>
        </authorList>
    </citation>
    <scope>NUCLEOTIDE SEQUENCE [LARGE SCALE GENOMIC DNA]</scope>
    <source>
        <strain evidence="5 6">Y4G10-17</strain>
    </source>
</reference>
<gene>
    <name evidence="5" type="ORF">CWE14_03760</name>
</gene>
<organism evidence="5 6">
    <name type="scientific">Aliidiomarina soli</name>
    <dbReference type="NCBI Taxonomy" id="1928574"/>
    <lineage>
        <taxon>Bacteria</taxon>
        <taxon>Pseudomonadati</taxon>
        <taxon>Pseudomonadota</taxon>
        <taxon>Gammaproteobacteria</taxon>
        <taxon>Alteromonadales</taxon>
        <taxon>Idiomarinaceae</taxon>
        <taxon>Aliidiomarina</taxon>
    </lineage>
</organism>
<dbReference type="Gene3D" id="3.40.1170.60">
    <property type="match status" value="1"/>
</dbReference>
<dbReference type="CDD" id="cd03468">
    <property type="entry name" value="PolY_like"/>
    <property type="match status" value="1"/>
</dbReference>
<dbReference type="AlphaFoldDB" id="A0A432WIE6"/>
<comment type="caution">
    <text evidence="5">The sequence shown here is derived from an EMBL/GenBank/DDBJ whole genome shotgun (WGS) entry which is preliminary data.</text>
</comment>
<dbReference type="SUPFAM" id="SSF56672">
    <property type="entry name" value="DNA/RNA polymerases"/>
    <property type="match status" value="1"/>
</dbReference>
<dbReference type="InterPro" id="IPR043128">
    <property type="entry name" value="Rev_trsase/Diguanyl_cyclase"/>
</dbReference>
<comment type="similarity">
    <text evidence="1">Belongs to the DNA polymerase type-Y family.</text>
</comment>
<evidence type="ECO:0000256" key="3">
    <source>
        <dbReference type="SAM" id="MobiDB-lite"/>
    </source>
</evidence>
<sequence length="469" mass="53641">MVVPASIPPWAYIRCFQLYLEYIQRRYSDEQPVVVYEVTGLRVVQANQAAIDCGVEVAMPLSDAWLLCDNLQTEQYDEATERQLLADIALALYADFAEIAQDPEHCGLWLRLQGLQRLYQDPGQVKHCIQTHLIGASYQLTFASNPRCAQLGLDDLQQPMADVSQHCLVINTPLEETVKVRLLHMGVDTLDKLLKVPTTALGKKFGAPVVRLVAELRGQQTVPLQWLQPADNFNHRVELAAEARSWAALRFSCKRLLQMLQRYLQTRQLALTRFLIVLTCRQGQHQQIPIQLAYPQTQADDFFALLQVAMEATKLRAPVMYVQLEAQHFEQLQATSYGFEPVTGEQTALPALLNRLQMKLGEARVYGYRRKPGWMPESQQEPAPAASAPGTTGNLQAAGDWRPPWLVIPEVVDINEWQLHGQPQRLQSPWWQPRSEQRDYMLARDHHGRWGWLYFLAAEQRWYLHGWAS</sequence>
<keyword evidence="6" id="KW-1185">Reference proteome</keyword>
<protein>
    <recommendedName>
        <fullName evidence="4">UmuC domain-containing protein</fullName>
    </recommendedName>
</protein>
<feature type="domain" description="UmuC" evidence="4">
    <location>
        <begin position="13"/>
        <end position="133"/>
    </location>
</feature>
<evidence type="ECO:0000313" key="6">
    <source>
        <dbReference type="Proteomes" id="UP000287823"/>
    </source>
</evidence>
<feature type="compositionally biased region" description="Low complexity" evidence="3">
    <location>
        <begin position="376"/>
        <end position="389"/>
    </location>
</feature>
<proteinExistence type="inferred from homology"/>
<evidence type="ECO:0000256" key="2">
    <source>
        <dbReference type="ARBA" id="ARBA00022763"/>
    </source>
</evidence>
<keyword evidence="2" id="KW-0227">DNA damage</keyword>
<dbReference type="Gene3D" id="3.30.70.270">
    <property type="match status" value="1"/>
</dbReference>
<dbReference type="InterPro" id="IPR050356">
    <property type="entry name" value="SulA_CellDiv_inhibitor"/>
</dbReference>